<dbReference type="NCBIfam" id="TIGR00976">
    <property type="entry name" value="CocE_NonD"/>
    <property type="match status" value="1"/>
</dbReference>
<gene>
    <name evidence="3" type="ORF">EV662_10294</name>
</gene>
<dbReference type="InterPro" id="IPR005674">
    <property type="entry name" value="CocE/Ser_esterase"/>
</dbReference>
<dbReference type="GO" id="GO:0008239">
    <property type="term" value="F:dipeptidyl-peptidase activity"/>
    <property type="evidence" value="ECO:0007669"/>
    <property type="project" value="InterPro"/>
</dbReference>
<dbReference type="Pfam" id="PF08530">
    <property type="entry name" value="PepX_C"/>
    <property type="match status" value="1"/>
</dbReference>
<dbReference type="InterPro" id="IPR013736">
    <property type="entry name" value="Xaa-Pro_dipept_C"/>
</dbReference>
<feature type="domain" description="Xaa-Pro dipeptidyl-peptidase C-terminal" evidence="2">
    <location>
        <begin position="290"/>
        <end position="543"/>
    </location>
</feature>
<evidence type="ECO:0000313" key="4">
    <source>
        <dbReference type="Proteomes" id="UP000294835"/>
    </source>
</evidence>
<dbReference type="InterPro" id="IPR008979">
    <property type="entry name" value="Galactose-bd-like_sf"/>
</dbReference>
<evidence type="ECO:0000313" key="3">
    <source>
        <dbReference type="EMBL" id="TCP42903.1"/>
    </source>
</evidence>
<dbReference type="PANTHER" id="PTHR43056">
    <property type="entry name" value="PEPTIDASE S9 PROLYL OLIGOPEPTIDASE"/>
    <property type="match status" value="1"/>
</dbReference>
<organism evidence="3 4">
    <name type="scientific">Rhodovulum marinum</name>
    <dbReference type="NCBI Taxonomy" id="320662"/>
    <lineage>
        <taxon>Bacteria</taxon>
        <taxon>Pseudomonadati</taxon>
        <taxon>Pseudomonadota</taxon>
        <taxon>Alphaproteobacteria</taxon>
        <taxon>Rhodobacterales</taxon>
        <taxon>Paracoccaceae</taxon>
        <taxon>Rhodovulum</taxon>
    </lineage>
</organism>
<dbReference type="PANTHER" id="PTHR43056:SF10">
    <property type="entry name" value="COCE_NOND FAMILY, PUTATIVE (AFU_ORTHOLOGUE AFUA_7G00600)-RELATED"/>
    <property type="match status" value="1"/>
</dbReference>
<dbReference type="SUPFAM" id="SSF49785">
    <property type="entry name" value="Galactose-binding domain-like"/>
    <property type="match status" value="1"/>
</dbReference>
<accession>A0A4R2Q2J8</accession>
<dbReference type="InterPro" id="IPR029058">
    <property type="entry name" value="AB_hydrolase_fold"/>
</dbReference>
<dbReference type="Pfam" id="PF02129">
    <property type="entry name" value="Peptidase_S15"/>
    <property type="match status" value="1"/>
</dbReference>
<dbReference type="AlphaFoldDB" id="A0A4R2Q2J8"/>
<evidence type="ECO:0000259" key="2">
    <source>
        <dbReference type="SMART" id="SM00939"/>
    </source>
</evidence>
<proteinExistence type="predicted"/>
<name>A0A4R2Q2J8_9RHOB</name>
<dbReference type="SMART" id="SM00939">
    <property type="entry name" value="PepX_C"/>
    <property type="match status" value="1"/>
</dbReference>
<dbReference type="Gene3D" id="2.60.120.260">
    <property type="entry name" value="Galactose-binding domain-like"/>
    <property type="match status" value="1"/>
</dbReference>
<dbReference type="Proteomes" id="UP000294835">
    <property type="component" value="Unassembled WGS sequence"/>
</dbReference>
<sequence length="665" mass="72862">MRTRTRFPHPVTVHDDIAIPMPDGTRLSARLWRPEGTDDPVPLILEHLPYRKRDGTIARDSLTHPWFAGHGYACLRVDMRGNGDSDGLMADEYTETELQDACDVIAWARAQDWCTGDCGMMGISWGGFNALQVAARRPPGLKAIVTLCSSADRFADDIHYKGGCLLGENLGWATTMLGYSARPPDPAVVGDRWRAMWLNRLEHQPFHLSDWLAHQRRDAYWRHGSVCEDWGAIKAAVLAIGGWHDGYRNTVAKLVENLDAPARGIVGPWNHKYPHIAEPGPTIGFLQEALRWWDHWLKGRDTGVDRDPAMRLWLMDSVPPARHLTHRPGRWIAEADWPAPGIAPRTLHLTDAGLAAAPAPLSARVASPADCGAAAGEFFPFAYGPELPDAQNADDARSACFDAPPAAAETDIVGAPRIALTVSSDRPQGQIAVRLCDVFPDGTSALITHGVLNLAHRASHAAPEPLPPGDPVAVELDLDQIAYRLPAGHRLRVAISTACWPFLWPAPEAATLTLHAGHVAIPIRPTATGDEWAFEPAEGAPPWPAETLRAPAFTRETSQDLATGETRLAITHDAGAMRDAGHGLATSSITRERWTIRPDDPLSATAEMQIEKEMSRGDWAVRTRGTTRLTADATDFHLSARLRTYEGERLIFDKSFDGTIPRDNL</sequence>
<dbReference type="SUPFAM" id="SSF53474">
    <property type="entry name" value="alpha/beta-Hydrolases"/>
    <property type="match status" value="1"/>
</dbReference>
<dbReference type="OrthoDB" id="9806163at2"/>
<dbReference type="Gene3D" id="3.40.50.1820">
    <property type="entry name" value="alpha/beta hydrolase"/>
    <property type="match status" value="1"/>
</dbReference>
<dbReference type="InterPro" id="IPR000383">
    <property type="entry name" value="Xaa-Pro-like_dom"/>
</dbReference>
<evidence type="ECO:0000256" key="1">
    <source>
        <dbReference type="ARBA" id="ARBA00022801"/>
    </source>
</evidence>
<dbReference type="EMBL" id="SLXP01000002">
    <property type="protein sequence ID" value="TCP42903.1"/>
    <property type="molecule type" value="Genomic_DNA"/>
</dbReference>
<reference evidence="3 4" key="1">
    <citation type="submission" date="2019-03" db="EMBL/GenBank/DDBJ databases">
        <title>Genomic Encyclopedia of Type Strains, Phase IV (KMG-IV): sequencing the most valuable type-strain genomes for metagenomic binning, comparative biology and taxonomic classification.</title>
        <authorList>
            <person name="Goeker M."/>
        </authorList>
    </citation>
    <scope>NUCLEOTIDE SEQUENCE [LARGE SCALE GENOMIC DNA]</scope>
    <source>
        <strain evidence="3 4">DSM 18063</strain>
    </source>
</reference>
<dbReference type="RefSeq" id="WP_132460775.1">
    <property type="nucleotide sequence ID" value="NZ_SLXP01000002.1"/>
</dbReference>
<dbReference type="InterPro" id="IPR050585">
    <property type="entry name" value="Xaa-Pro_dipeptidyl-ppase/CocE"/>
</dbReference>
<comment type="caution">
    <text evidence="3">The sequence shown here is derived from an EMBL/GenBank/DDBJ whole genome shotgun (WGS) entry which is preliminary data.</text>
</comment>
<protein>
    <recommendedName>
        <fullName evidence="2">Xaa-Pro dipeptidyl-peptidase C-terminal domain-containing protein</fullName>
    </recommendedName>
</protein>
<dbReference type="Gene3D" id="1.10.3020.10">
    <property type="entry name" value="alpha-amino acid ester hydrolase ( Helical cap domain)"/>
    <property type="match status" value="1"/>
</dbReference>
<keyword evidence="4" id="KW-1185">Reference proteome</keyword>
<keyword evidence="1" id="KW-0378">Hydrolase</keyword>